<dbReference type="Proteomes" id="UP000246121">
    <property type="component" value="Unassembled WGS sequence"/>
</dbReference>
<comment type="caution">
    <text evidence="3">The sequence shown here is derived from an EMBL/GenBank/DDBJ whole genome shotgun (WGS) entry which is preliminary data.</text>
</comment>
<evidence type="ECO:0000313" key="3">
    <source>
        <dbReference type="EMBL" id="PWU82794.1"/>
    </source>
</evidence>
<evidence type="ECO:0000256" key="1">
    <source>
        <dbReference type="SAM" id="MobiDB-lite"/>
    </source>
</evidence>
<dbReference type="EMBL" id="PRFA01000605">
    <property type="protein sequence ID" value="PWU82794.1"/>
    <property type="molecule type" value="Genomic_DNA"/>
</dbReference>
<accession>A0A2V2UFR9</accession>
<organism evidence="3 4">
    <name type="scientific">Trypanosoma cruzi</name>
    <dbReference type="NCBI Taxonomy" id="5693"/>
    <lineage>
        <taxon>Eukaryota</taxon>
        <taxon>Discoba</taxon>
        <taxon>Euglenozoa</taxon>
        <taxon>Kinetoplastea</taxon>
        <taxon>Metakinetoplastina</taxon>
        <taxon>Trypanosomatida</taxon>
        <taxon>Trypanosomatidae</taxon>
        <taxon>Trypanosoma</taxon>
        <taxon>Schizotrypanum</taxon>
    </lineage>
</organism>
<dbReference type="VEuPathDB" id="TriTrypDB:C4B63_605g1"/>
<dbReference type="AlphaFoldDB" id="A0A2V2UFR9"/>
<name>A0A2V2UFR9_TRYCR</name>
<dbReference type="InterPro" id="IPR056000">
    <property type="entry name" value="DUF7578"/>
</dbReference>
<dbReference type="Pfam" id="PF24466">
    <property type="entry name" value="DUF7578"/>
    <property type="match status" value="1"/>
</dbReference>
<proteinExistence type="predicted"/>
<dbReference type="VEuPathDB" id="TriTrypDB:TcG_11874"/>
<feature type="region of interest" description="Disordered" evidence="1">
    <location>
        <begin position="1"/>
        <end position="30"/>
    </location>
</feature>
<protein>
    <submittedName>
        <fullName evidence="3">Putative retrotransposon hot spot (RHS) protein</fullName>
    </submittedName>
</protein>
<evidence type="ECO:0000259" key="2">
    <source>
        <dbReference type="Pfam" id="PF24466"/>
    </source>
</evidence>
<sequence>MPENQASAVPQGARQRRARPESEDVTDQPAATRIRVEEARQLMWTMRSTVEDILLEGSTNRNKMKLNEFIQSYLGEEWVVERNGNVAMEAFVQDPETFIKKKRLLSTIKALPSYQALEAINKLHHEGVFSLEQWRDYEGKDTLTPLARGNLNRVLTQVLREERLEAEERAVREEQVGFTLTTTIRMCYLEEEFASWT</sequence>
<dbReference type="VEuPathDB" id="TriTrypDB:TcCL_NonESM12161"/>
<feature type="domain" description="DUF7578" evidence="2">
    <location>
        <begin position="60"/>
        <end position="123"/>
    </location>
</feature>
<dbReference type="VEuPathDB" id="TriTrypDB:C3747_91g164"/>
<dbReference type="VEuPathDB" id="TriTrypDB:TcCLB.506271.30"/>
<gene>
    <name evidence="3" type="ORF">C4B63_605g1</name>
</gene>
<evidence type="ECO:0000313" key="4">
    <source>
        <dbReference type="Proteomes" id="UP000246121"/>
    </source>
</evidence>
<reference evidence="3 4" key="1">
    <citation type="journal article" date="2018" name="Microb. Genom.">
        <title>Expanding an expanded genome: long-read sequencing of Trypanosoma cruzi.</title>
        <authorList>
            <person name="Berna L."/>
            <person name="Rodriguez M."/>
            <person name="Chiribao M.L."/>
            <person name="Parodi-Talice A."/>
            <person name="Pita S."/>
            <person name="Rijo G."/>
            <person name="Alvarez-Valin F."/>
            <person name="Robello C."/>
        </authorList>
    </citation>
    <scope>NUCLEOTIDE SEQUENCE [LARGE SCALE GENOMIC DNA]</scope>
    <source>
        <strain evidence="3 4">Dm28c</strain>
    </source>
</reference>